<dbReference type="InterPro" id="IPR053398">
    <property type="entry name" value="HPT_OtnI_isomerases"/>
</dbReference>
<feature type="domain" description="Xylose isomerase-like TIM barrel" evidence="4">
    <location>
        <begin position="21"/>
        <end position="275"/>
    </location>
</feature>
<evidence type="ECO:0000259" key="4">
    <source>
        <dbReference type="Pfam" id="PF01261"/>
    </source>
</evidence>
<dbReference type="Proteomes" id="UP000270261">
    <property type="component" value="Unassembled WGS sequence"/>
</dbReference>
<dbReference type="InterPro" id="IPR026040">
    <property type="entry name" value="HyI-like"/>
</dbReference>
<evidence type="ECO:0000256" key="1">
    <source>
        <dbReference type="ARBA" id="ARBA00023235"/>
    </source>
</evidence>
<comment type="similarity">
    <text evidence="2">Belongs to the hyi family.</text>
</comment>
<dbReference type="InterPro" id="IPR036237">
    <property type="entry name" value="Xyl_isomerase-like_sf"/>
</dbReference>
<gene>
    <name evidence="5" type="ORF">EHV23_14115</name>
</gene>
<dbReference type="Pfam" id="PF01261">
    <property type="entry name" value="AP_endonuc_2"/>
    <property type="match status" value="1"/>
</dbReference>
<reference evidence="5 6" key="1">
    <citation type="submission" date="2018-11" db="EMBL/GenBank/DDBJ databases">
        <title>Genome sequencing of Lautropia sp. KCOM 2505 (= ChDC F240).</title>
        <authorList>
            <person name="Kook J.-K."/>
            <person name="Park S.-N."/>
            <person name="Lim Y.K."/>
        </authorList>
    </citation>
    <scope>NUCLEOTIDE SEQUENCE [LARGE SCALE GENOMIC DNA]</scope>
    <source>
        <strain evidence="5 6">KCOM 2505</strain>
    </source>
</reference>
<dbReference type="GO" id="GO:0008903">
    <property type="term" value="F:hydroxypyruvate isomerase activity"/>
    <property type="evidence" value="ECO:0007669"/>
    <property type="project" value="TreeGrafter"/>
</dbReference>
<evidence type="ECO:0000256" key="2">
    <source>
        <dbReference type="PIRNR" id="PIRNR006241"/>
    </source>
</evidence>
<feature type="active site" description="Proton donor/acceptor" evidence="3">
    <location>
        <position position="155"/>
    </location>
</feature>
<sequence length="277" mass="31581">MPRFAANLSFLYTELPFLERFAAAAEDGFRGVEYMFPYEYPAEQLVEQLQRHKLEQVLINSPAGDWNAGERGLACIAGREAEFAASIDKAIEYAHALKCPRIHVMAGLRPRVTESTETGAAALDEAIASWDDTYLKNIRVAAKKAETAGVQLLLEPICQHCMPRYYMDDPKLARNVIRKVRSENLKLQLDLFHIQQIWGDLTHMIKYQMEFNRLGHVQIAGVPDRHEPDIGEVNYDWLFRVLDETGYDGWVGCEYNPVRGAVPNGTHDGLGWMRKWL</sequence>
<evidence type="ECO:0000313" key="5">
    <source>
        <dbReference type="EMBL" id="RRN44433.1"/>
    </source>
</evidence>
<proteinExistence type="inferred from homology"/>
<dbReference type="PANTHER" id="PTHR43489">
    <property type="entry name" value="ISOMERASE"/>
    <property type="match status" value="1"/>
</dbReference>
<evidence type="ECO:0000256" key="3">
    <source>
        <dbReference type="PIRSR" id="PIRSR006241-50"/>
    </source>
</evidence>
<dbReference type="PANTHER" id="PTHR43489:SF6">
    <property type="entry name" value="HYDROXYPYRUVATE ISOMERASE-RELATED"/>
    <property type="match status" value="1"/>
</dbReference>
<dbReference type="AlphaFoldDB" id="A0A3R8LRA6"/>
<name>A0A3R8LRA6_9BURK</name>
<feature type="active site" description="Proton donor/acceptor" evidence="3">
    <location>
        <position position="254"/>
    </location>
</feature>
<keyword evidence="5" id="KW-0670">Pyruvate</keyword>
<dbReference type="RefSeq" id="WP_125096626.1">
    <property type="nucleotide sequence ID" value="NZ_RRUE01000002.1"/>
</dbReference>
<organism evidence="5 6">
    <name type="scientific">Lautropia dentalis</name>
    <dbReference type="NCBI Taxonomy" id="2490857"/>
    <lineage>
        <taxon>Bacteria</taxon>
        <taxon>Pseudomonadati</taxon>
        <taxon>Pseudomonadota</taxon>
        <taxon>Betaproteobacteria</taxon>
        <taxon>Burkholderiales</taxon>
        <taxon>Burkholderiaceae</taxon>
        <taxon>Lautropia</taxon>
    </lineage>
</organism>
<dbReference type="FunFam" id="3.20.20.150:FF:000007">
    <property type="entry name" value="Hydroxypyruvate isomerase"/>
    <property type="match status" value="1"/>
</dbReference>
<dbReference type="GO" id="GO:0046487">
    <property type="term" value="P:glyoxylate metabolic process"/>
    <property type="evidence" value="ECO:0007669"/>
    <property type="project" value="TreeGrafter"/>
</dbReference>
<dbReference type="NCBIfam" id="NF043033">
    <property type="entry name" value="OxoTetrIsom"/>
    <property type="match status" value="1"/>
</dbReference>
<accession>A0A3R8LRA6</accession>
<keyword evidence="6" id="KW-1185">Reference proteome</keyword>
<dbReference type="PIRSF" id="PIRSF006241">
    <property type="entry name" value="HyI"/>
    <property type="match status" value="1"/>
</dbReference>
<dbReference type="OrthoDB" id="9786584at2"/>
<dbReference type="InterPro" id="IPR013022">
    <property type="entry name" value="Xyl_isomerase-like_TIM-brl"/>
</dbReference>
<dbReference type="InterPro" id="IPR050417">
    <property type="entry name" value="Sugar_Epim/Isomerase"/>
</dbReference>
<keyword evidence="1 2" id="KW-0413">Isomerase</keyword>
<protein>
    <submittedName>
        <fullName evidence="5">Hydroxypyruvate isomerase</fullName>
    </submittedName>
</protein>
<dbReference type="EMBL" id="RRUE01000002">
    <property type="protein sequence ID" value="RRN44433.1"/>
    <property type="molecule type" value="Genomic_DNA"/>
</dbReference>
<dbReference type="Gene3D" id="3.20.20.150">
    <property type="entry name" value="Divalent-metal-dependent TIM barrel enzymes"/>
    <property type="match status" value="1"/>
</dbReference>
<dbReference type="SUPFAM" id="SSF51658">
    <property type="entry name" value="Xylose isomerase-like"/>
    <property type="match status" value="1"/>
</dbReference>
<comment type="caution">
    <text evidence="5">The sequence shown here is derived from an EMBL/GenBank/DDBJ whole genome shotgun (WGS) entry which is preliminary data.</text>
</comment>
<evidence type="ECO:0000313" key="6">
    <source>
        <dbReference type="Proteomes" id="UP000270261"/>
    </source>
</evidence>